<organism evidence="2 3">
    <name type="scientific">Thecamonas trahens ATCC 50062</name>
    <dbReference type="NCBI Taxonomy" id="461836"/>
    <lineage>
        <taxon>Eukaryota</taxon>
        <taxon>Apusozoa</taxon>
        <taxon>Apusomonadida</taxon>
        <taxon>Apusomonadidae</taxon>
        <taxon>Thecamonas</taxon>
    </lineage>
</organism>
<dbReference type="Proteomes" id="UP000054408">
    <property type="component" value="Unassembled WGS sequence"/>
</dbReference>
<dbReference type="EMBL" id="GL349474">
    <property type="protein sequence ID" value="KNC52607.1"/>
    <property type="molecule type" value="Genomic_DNA"/>
</dbReference>
<dbReference type="InterPro" id="IPR011047">
    <property type="entry name" value="Quinoprotein_ADH-like_sf"/>
</dbReference>
<dbReference type="SUPFAM" id="SSF50998">
    <property type="entry name" value="Quinoprotein alcohol dehydrogenase-like"/>
    <property type="match status" value="1"/>
</dbReference>
<gene>
    <name evidence="2" type="ORF">AMSG_08470</name>
</gene>
<feature type="signal peptide" evidence="1">
    <location>
        <begin position="1"/>
        <end position="23"/>
    </location>
</feature>
<protein>
    <submittedName>
        <fullName evidence="2">Uncharacterized protein</fullName>
    </submittedName>
</protein>
<dbReference type="GeneID" id="25567161"/>
<evidence type="ECO:0000313" key="3">
    <source>
        <dbReference type="Proteomes" id="UP000054408"/>
    </source>
</evidence>
<dbReference type="AlphaFoldDB" id="A0A0L0DK10"/>
<keyword evidence="3" id="KW-1185">Reference proteome</keyword>
<reference evidence="2 3" key="1">
    <citation type="submission" date="2010-05" db="EMBL/GenBank/DDBJ databases">
        <title>The Genome Sequence of Thecamonas trahens ATCC 50062.</title>
        <authorList>
            <consortium name="The Broad Institute Genome Sequencing Platform"/>
            <person name="Russ C."/>
            <person name="Cuomo C."/>
            <person name="Shea T."/>
            <person name="Young S.K."/>
            <person name="Zeng Q."/>
            <person name="Koehrsen M."/>
            <person name="Haas B."/>
            <person name="Borodovsky M."/>
            <person name="Guigo R."/>
            <person name="Alvarado L."/>
            <person name="Berlin A."/>
            <person name="Bochicchio J."/>
            <person name="Borenstein D."/>
            <person name="Chapman S."/>
            <person name="Chen Z."/>
            <person name="Freedman E."/>
            <person name="Gellesch M."/>
            <person name="Goldberg J."/>
            <person name="Griggs A."/>
            <person name="Gujja S."/>
            <person name="Heilman E."/>
            <person name="Heiman D."/>
            <person name="Hepburn T."/>
            <person name="Howarth C."/>
            <person name="Jen D."/>
            <person name="Larson L."/>
            <person name="Mehta T."/>
            <person name="Park D."/>
            <person name="Pearson M."/>
            <person name="Roberts A."/>
            <person name="Saif S."/>
            <person name="Shenoy N."/>
            <person name="Sisk P."/>
            <person name="Stolte C."/>
            <person name="Sykes S."/>
            <person name="Thomson T."/>
            <person name="Walk T."/>
            <person name="White J."/>
            <person name="Yandava C."/>
            <person name="Burger G."/>
            <person name="Gray M.W."/>
            <person name="Holland P.W.H."/>
            <person name="King N."/>
            <person name="Lang F.B.F."/>
            <person name="Roger A.J."/>
            <person name="Ruiz-Trillo I."/>
            <person name="Lander E."/>
            <person name="Nusbaum C."/>
        </authorList>
    </citation>
    <scope>NUCLEOTIDE SEQUENCE [LARGE SCALE GENOMIC DNA]</scope>
    <source>
        <strain evidence="2 3">ATCC 50062</strain>
    </source>
</reference>
<evidence type="ECO:0000313" key="2">
    <source>
        <dbReference type="EMBL" id="KNC52607.1"/>
    </source>
</evidence>
<keyword evidence="1" id="KW-0732">Signal</keyword>
<proteinExistence type="predicted"/>
<sequence length="320" mass="33593">MTSTPSPVAVVLAVALLATLTMATTTTNTTWFTASLDGNIYALDPENGSLDPRGSFSWNGTDELQLTLSQSVAAGDAAGERAYFAANNVGETPAAVIVAVDVSVTPVTFVQSQIYPFYVDVIHVDGDDLVVLANLGNEAIQLKAIDATSLKVLHNLTTPIYDVELVPGAGSAFNAEANIFTVQLYSFKYGIRLVSLNVSAHNNTILYFPQMVAAVVKMAYSPQHDAVFGIVGGGVLPVFGYLISPITGAFSDRHQLTDGLGAFADLSYGFSAATGDVLIGVPRYSGSTDFTLATTATIPFQTAAKFSLPYLATQIVVAMA</sequence>
<name>A0A0L0DK10_THETB</name>
<feature type="chain" id="PRO_5005537229" evidence="1">
    <location>
        <begin position="24"/>
        <end position="320"/>
    </location>
</feature>
<accession>A0A0L0DK10</accession>
<evidence type="ECO:0000256" key="1">
    <source>
        <dbReference type="SAM" id="SignalP"/>
    </source>
</evidence>
<dbReference type="RefSeq" id="XP_013755166.1">
    <property type="nucleotide sequence ID" value="XM_013899712.1"/>
</dbReference>